<sequence>MMKTKCYHFKTLESNGYVLDLCRHHQMNVSLILLQCSRSLAWFNGHVSYRKVGPGCSVAPSDVLFVDMPPGTGDTQLSFAQSVEVDGAIIVTTPQQVAIQDAIKGVEMFRKTNVPIIGCILNMSSYICNSCGEETKLKSNIHRLTDDNSIELLGDLPLDLNVSNACDEGHPIVLDSEKHVQGRKFETIVRKINDKLF</sequence>
<dbReference type="GO" id="GO:0051539">
    <property type="term" value="F:4 iron, 4 sulfur cluster binding"/>
    <property type="evidence" value="ECO:0007669"/>
    <property type="project" value="TreeGrafter"/>
</dbReference>
<dbReference type="GO" id="GO:0005524">
    <property type="term" value="F:ATP binding"/>
    <property type="evidence" value="ECO:0007669"/>
    <property type="project" value="UniProtKB-KW"/>
</dbReference>
<keyword evidence="2" id="KW-0067">ATP-binding</keyword>
<accession>A0A1D2NMG6</accession>
<dbReference type="GO" id="GO:0005739">
    <property type="term" value="C:mitochondrion"/>
    <property type="evidence" value="ECO:0007669"/>
    <property type="project" value="TreeGrafter"/>
</dbReference>
<dbReference type="Proteomes" id="UP000094527">
    <property type="component" value="Unassembled WGS sequence"/>
</dbReference>
<dbReference type="AlphaFoldDB" id="A0A1D2NMG6"/>
<evidence type="ECO:0000313" key="4">
    <source>
        <dbReference type="Proteomes" id="UP000094527"/>
    </source>
</evidence>
<organism evidence="3 4">
    <name type="scientific">Orchesella cincta</name>
    <name type="common">Springtail</name>
    <name type="synonym">Podura cincta</name>
    <dbReference type="NCBI Taxonomy" id="48709"/>
    <lineage>
        <taxon>Eukaryota</taxon>
        <taxon>Metazoa</taxon>
        <taxon>Ecdysozoa</taxon>
        <taxon>Arthropoda</taxon>
        <taxon>Hexapoda</taxon>
        <taxon>Collembola</taxon>
        <taxon>Entomobryomorpha</taxon>
        <taxon>Entomobryoidea</taxon>
        <taxon>Orchesellidae</taxon>
        <taxon>Orchesellinae</taxon>
        <taxon>Orchesella</taxon>
    </lineage>
</organism>
<dbReference type="Gene3D" id="3.40.50.300">
    <property type="entry name" value="P-loop containing nucleotide triphosphate hydrolases"/>
    <property type="match status" value="1"/>
</dbReference>
<dbReference type="InterPro" id="IPR033756">
    <property type="entry name" value="YlxH/NBP35"/>
</dbReference>
<evidence type="ECO:0000313" key="3">
    <source>
        <dbReference type="EMBL" id="ODN06454.1"/>
    </source>
</evidence>
<dbReference type="PANTHER" id="PTHR42961:SF2">
    <property type="entry name" value="IRON-SULFUR PROTEIN NUBPL"/>
    <property type="match status" value="1"/>
</dbReference>
<keyword evidence="1" id="KW-0547">Nucleotide-binding</keyword>
<comment type="caution">
    <text evidence="3">The sequence shown here is derived from an EMBL/GenBank/DDBJ whole genome shotgun (WGS) entry which is preliminary data.</text>
</comment>
<dbReference type="GO" id="GO:0032981">
    <property type="term" value="P:mitochondrial respiratory chain complex I assembly"/>
    <property type="evidence" value="ECO:0007669"/>
    <property type="project" value="TreeGrafter"/>
</dbReference>
<dbReference type="SUPFAM" id="SSF52540">
    <property type="entry name" value="P-loop containing nucleoside triphosphate hydrolases"/>
    <property type="match status" value="1"/>
</dbReference>
<protein>
    <submittedName>
        <fullName evidence="3">Iron-sulfur protein NUBPL</fullName>
    </submittedName>
</protein>
<name>A0A1D2NMG6_ORCCI</name>
<keyword evidence="4" id="KW-1185">Reference proteome</keyword>
<proteinExistence type="predicted"/>
<dbReference type="InterPro" id="IPR027417">
    <property type="entry name" value="P-loop_NTPase"/>
</dbReference>
<gene>
    <name evidence="3" type="ORF">Ocin01_00226</name>
</gene>
<evidence type="ECO:0000256" key="1">
    <source>
        <dbReference type="ARBA" id="ARBA00022741"/>
    </source>
</evidence>
<dbReference type="STRING" id="48709.A0A1D2NMG6"/>
<dbReference type="PANTHER" id="PTHR42961">
    <property type="entry name" value="IRON-SULFUR PROTEIN NUBPL"/>
    <property type="match status" value="1"/>
</dbReference>
<dbReference type="GO" id="GO:0016226">
    <property type="term" value="P:iron-sulfur cluster assembly"/>
    <property type="evidence" value="ECO:0007669"/>
    <property type="project" value="InterPro"/>
</dbReference>
<dbReference type="Pfam" id="PF10609">
    <property type="entry name" value="ParA"/>
    <property type="match status" value="1"/>
</dbReference>
<reference evidence="3 4" key="1">
    <citation type="journal article" date="2016" name="Genome Biol. Evol.">
        <title>Gene Family Evolution Reflects Adaptation to Soil Environmental Stressors in the Genome of the Collembolan Orchesella cincta.</title>
        <authorList>
            <person name="Faddeeva-Vakhrusheva A."/>
            <person name="Derks M.F."/>
            <person name="Anvar S.Y."/>
            <person name="Agamennone V."/>
            <person name="Suring W."/>
            <person name="Smit S."/>
            <person name="van Straalen N.M."/>
            <person name="Roelofs D."/>
        </authorList>
    </citation>
    <scope>NUCLEOTIDE SEQUENCE [LARGE SCALE GENOMIC DNA]</scope>
    <source>
        <tissue evidence="3">Mixed pool</tissue>
    </source>
</reference>
<dbReference type="OrthoDB" id="1741334at2759"/>
<dbReference type="EMBL" id="LJIJ01000005">
    <property type="protein sequence ID" value="ODN06454.1"/>
    <property type="molecule type" value="Genomic_DNA"/>
</dbReference>
<evidence type="ECO:0000256" key="2">
    <source>
        <dbReference type="ARBA" id="ARBA00022840"/>
    </source>
</evidence>
<dbReference type="InterPro" id="IPR044304">
    <property type="entry name" value="NUBPL-like"/>
</dbReference>